<comment type="caution">
    <text evidence="1">The sequence shown here is derived from an EMBL/GenBank/DDBJ whole genome shotgun (WGS) entry which is preliminary data.</text>
</comment>
<accession>A0A2P8D343</accession>
<gene>
    <name evidence="1" type="ORF">B0I18_105181</name>
</gene>
<dbReference type="EMBL" id="PYGD01000005">
    <property type="protein sequence ID" value="PSK91596.1"/>
    <property type="molecule type" value="Genomic_DNA"/>
</dbReference>
<organism evidence="1 2">
    <name type="scientific">Taibaiella chishuiensis</name>
    <dbReference type="NCBI Taxonomy" id="1434707"/>
    <lineage>
        <taxon>Bacteria</taxon>
        <taxon>Pseudomonadati</taxon>
        <taxon>Bacteroidota</taxon>
        <taxon>Chitinophagia</taxon>
        <taxon>Chitinophagales</taxon>
        <taxon>Chitinophagaceae</taxon>
        <taxon>Taibaiella</taxon>
    </lineage>
</organism>
<keyword evidence="2" id="KW-1185">Reference proteome</keyword>
<evidence type="ECO:0000313" key="1">
    <source>
        <dbReference type="EMBL" id="PSK91596.1"/>
    </source>
</evidence>
<dbReference type="Proteomes" id="UP000240572">
    <property type="component" value="Unassembled WGS sequence"/>
</dbReference>
<dbReference type="AlphaFoldDB" id="A0A2P8D343"/>
<reference evidence="1 2" key="1">
    <citation type="submission" date="2018-03" db="EMBL/GenBank/DDBJ databases">
        <title>Genomic Encyclopedia of Type Strains, Phase III (KMG-III): the genomes of soil and plant-associated and newly described type strains.</title>
        <authorList>
            <person name="Whitman W."/>
        </authorList>
    </citation>
    <scope>NUCLEOTIDE SEQUENCE [LARGE SCALE GENOMIC DNA]</scope>
    <source>
        <strain evidence="1 2">CGMCC 1.12700</strain>
    </source>
</reference>
<evidence type="ECO:0000313" key="2">
    <source>
        <dbReference type="Proteomes" id="UP000240572"/>
    </source>
</evidence>
<proteinExistence type="predicted"/>
<name>A0A2P8D343_9BACT</name>
<dbReference type="RefSeq" id="WP_106523492.1">
    <property type="nucleotide sequence ID" value="NZ_PYGD01000005.1"/>
</dbReference>
<protein>
    <submittedName>
        <fullName evidence="1">Uncharacterized protein</fullName>
    </submittedName>
</protein>
<sequence length="194" mass="22792">MIIVVIHLLAQWPCTVDAKDNPDHIDNRFSYQEFQGNKFTWYNGIDTDYVMDPIADTLVYFLFIYPQRIVRVNEDSVQVKELANFEGEGSPIKDYFKKMFSKEIPALLDTIEALCFRHLVIDDQGKIIFYEARWYRQEEYHEIEDPYFLDKIASIIARSGPWLNPKKSKEHSFGYIPAGFTLYIKQGVTVTDEQ</sequence>